<sequence length="89" mass="10001">MSEKIGFIKAYPDRLIPLHTTRTLPSLALTSPMEYGVSPIWARASSSGSWTLSHHHPPVLQRRGDGPSPHNLEGNMRGNMRIRVFQILQ</sequence>
<evidence type="ECO:0000313" key="3">
    <source>
        <dbReference type="Proteomes" id="UP001179952"/>
    </source>
</evidence>
<gene>
    <name evidence="2" type="ORF">QJS04_geneDACA018768</name>
</gene>
<dbReference type="Proteomes" id="UP001179952">
    <property type="component" value="Unassembled WGS sequence"/>
</dbReference>
<reference evidence="2" key="2">
    <citation type="submission" date="2023-06" db="EMBL/GenBank/DDBJ databases">
        <authorList>
            <person name="Ma L."/>
            <person name="Liu K.-W."/>
            <person name="Li Z."/>
            <person name="Hsiao Y.-Y."/>
            <person name="Qi Y."/>
            <person name="Fu T."/>
            <person name="Tang G."/>
            <person name="Zhang D."/>
            <person name="Sun W.-H."/>
            <person name="Liu D.-K."/>
            <person name="Li Y."/>
            <person name="Chen G.-Z."/>
            <person name="Liu X.-D."/>
            <person name="Liao X.-Y."/>
            <person name="Jiang Y.-T."/>
            <person name="Yu X."/>
            <person name="Hao Y."/>
            <person name="Huang J."/>
            <person name="Zhao X.-W."/>
            <person name="Ke S."/>
            <person name="Chen Y.-Y."/>
            <person name="Wu W.-L."/>
            <person name="Hsu J.-L."/>
            <person name="Lin Y.-F."/>
            <person name="Huang M.-D."/>
            <person name="Li C.-Y."/>
            <person name="Huang L."/>
            <person name="Wang Z.-W."/>
            <person name="Zhao X."/>
            <person name="Zhong W.-Y."/>
            <person name="Peng D.-H."/>
            <person name="Ahmad S."/>
            <person name="Lan S."/>
            <person name="Zhang J.-S."/>
            <person name="Tsai W.-C."/>
            <person name="Van De Peer Y."/>
            <person name="Liu Z.-J."/>
        </authorList>
    </citation>
    <scope>NUCLEOTIDE SEQUENCE</scope>
    <source>
        <strain evidence="2">SCP</strain>
        <tissue evidence="2">Leaves</tissue>
    </source>
</reference>
<dbReference type="EMBL" id="JAUJYN010000010">
    <property type="protein sequence ID" value="KAK1261811.1"/>
    <property type="molecule type" value="Genomic_DNA"/>
</dbReference>
<keyword evidence="3" id="KW-1185">Reference proteome</keyword>
<comment type="caution">
    <text evidence="2">The sequence shown here is derived from an EMBL/GenBank/DDBJ whole genome shotgun (WGS) entry which is preliminary data.</text>
</comment>
<feature type="region of interest" description="Disordered" evidence="1">
    <location>
        <begin position="52"/>
        <end position="76"/>
    </location>
</feature>
<proteinExistence type="predicted"/>
<accession>A0AAV9ABV6</accession>
<name>A0AAV9ABV6_ACOGR</name>
<protein>
    <submittedName>
        <fullName evidence="2">Uncharacterized protein</fullName>
    </submittedName>
</protein>
<evidence type="ECO:0000313" key="2">
    <source>
        <dbReference type="EMBL" id="KAK1261811.1"/>
    </source>
</evidence>
<evidence type="ECO:0000256" key="1">
    <source>
        <dbReference type="SAM" id="MobiDB-lite"/>
    </source>
</evidence>
<organism evidence="2 3">
    <name type="scientific">Acorus gramineus</name>
    <name type="common">Dwarf sweet flag</name>
    <dbReference type="NCBI Taxonomy" id="55184"/>
    <lineage>
        <taxon>Eukaryota</taxon>
        <taxon>Viridiplantae</taxon>
        <taxon>Streptophyta</taxon>
        <taxon>Embryophyta</taxon>
        <taxon>Tracheophyta</taxon>
        <taxon>Spermatophyta</taxon>
        <taxon>Magnoliopsida</taxon>
        <taxon>Liliopsida</taxon>
        <taxon>Acoraceae</taxon>
        <taxon>Acorus</taxon>
    </lineage>
</organism>
<dbReference type="AlphaFoldDB" id="A0AAV9ABV6"/>
<reference evidence="2" key="1">
    <citation type="journal article" date="2023" name="Nat. Commun.">
        <title>Diploid and tetraploid genomes of Acorus and the evolution of monocots.</title>
        <authorList>
            <person name="Ma L."/>
            <person name="Liu K.W."/>
            <person name="Li Z."/>
            <person name="Hsiao Y.Y."/>
            <person name="Qi Y."/>
            <person name="Fu T."/>
            <person name="Tang G.D."/>
            <person name="Zhang D."/>
            <person name="Sun W.H."/>
            <person name="Liu D.K."/>
            <person name="Li Y."/>
            <person name="Chen G.Z."/>
            <person name="Liu X.D."/>
            <person name="Liao X.Y."/>
            <person name="Jiang Y.T."/>
            <person name="Yu X."/>
            <person name="Hao Y."/>
            <person name="Huang J."/>
            <person name="Zhao X.W."/>
            <person name="Ke S."/>
            <person name="Chen Y.Y."/>
            <person name="Wu W.L."/>
            <person name="Hsu J.L."/>
            <person name="Lin Y.F."/>
            <person name="Huang M.D."/>
            <person name="Li C.Y."/>
            <person name="Huang L."/>
            <person name="Wang Z.W."/>
            <person name="Zhao X."/>
            <person name="Zhong W.Y."/>
            <person name="Peng D.H."/>
            <person name="Ahmad S."/>
            <person name="Lan S."/>
            <person name="Zhang J.S."/>
            <person name="Tsai W.C."/>
            <person name="Van de Peer Y."/>
            <person name="Liu Z.J."/>
        </authorList>
    </citation>
    <scope>NUCLEOTIDE SEQUENCE</scope>
    <source>
        <strain evidence="2">SCP</strain>
    </source>
</reference>